<keyword evidence="1" id="KW-0805">Transcription regulation</keyword>
<reference evidence="5 6" key="1">
    <citation type="submission" date="2019-12" db="EMBL/GenBank/DDBJ databases">
        <title>Litoreibacter badius sp. nov., a novel bacteriochlorophyll a-containing bacterium in the genus Litoreibacter.</title>
        <authorList>
            <person name="Kanamuro M."/>
            <person name="Takabe Y."/>
            <person name="Mori K."/>
            <person name="Takaichi S."/>
            <person name="Hanada S."/>
        </authorList>
    </citation>
    <scope>NUCLEOTIDE SEQUENCE [LARGE SCALE GENOMIC DNA]</scope>
    <source>
        <strain evidence="5 6">K6</strain>
    </source>
</reference>
<keyword evidence="6" id="KW-1185">Reference proteome</keyword>
<gene>
    <name evidence="5" type="ORF">KIN_22650</name>
</gene>
<accession>A0A6N6JFQ6</accession>
<evidence type="ECO:0000256" key="3">
    <source>
        <dbReference type="ARBA" id="ARBA00023163"/>
    </source>
</evidence>
<dbReference type="EMBL" id="BLJE01000002">
    <property type="protein sequence ID" value="GFE65191.1"/>
    <property type="molecule type" value="Genomic_DNA"/>
</dbReference>
<dbReference type="OrthoDB" id="9802263at2"/>
<organism evidence="5 6">
    <name type="scientific">Litoreibacter roseus</name>
    <dbReference type="NCBI Taxonomy" id="2601869"/>
    <lineage>
        <taxon>Bacteria</taxon>
        <taxon>Pseudomonadati</taxon>
        <taxon>Pseudomonadota</taxon>
        <taxon>Alphaproteobacteria</taxon>
        <taxon>Rhodobacterales</taxon>
        <taxon>Roseobacteraceae</taxon>
        <taxon>Litoreibacter</taxon>
    </lineage>
</organism>
<proteinExistence type="predicted"/>
<keyword evidence="3" id="KW-0804">Transcription</keyword>
<dbReference type="SUPFAM" id="SSF46689">
    <property type="entry name" value="Homeodomain-like"/>
    <property type="match status" value="1"/>
</dbReference>
<dbReference type="AlphaFoldDB" id="A0A6N6JFQ6"/>
<dbReference type="InterPro" id="IPR018060">
    <property type="entry name" value="HTH_AraC"/>
</dbReference>
<evidence type="ECO:0000259" key="4">
    <source>
        <dbReference type="PROSITE" id="PS01124"/>
    </source>
</evidence>
<evidence type="ECO:0000256" key="1">
    <source>
        <dbReference type="ARBA" id="ARBA00023015"/>
    </source>
</evidence>
<dbReference type="PROSITE" id="PS01124">
    <property type="entry name" value="HTH_ARAC_FAMILY_2"/>
    <property type="match status" value="1"/>
</dbReference>
<dbReference type="Gene3D" id="1.10.10.60">
    <property type="entry name" value="Homeodomain-like"/>
    <property type="match status" value="1"/>
</dbReference>
<dbReference type="SMART" id="SM00342">
    <property type="entry name" value="HTH_ARAC"/>
    <property type="match status" value="1"/>
</dbReference>
<keyword evidence="2" id="KW-0238">DNA-binding</keyword>
<evidence type="ECO:0000313" key="6">
    <source>
        <dbReference type="Proteomes" id="UP000436822"/>
    </source>
</evidence>
<comment type="caution">
    <text evidence="5">The sequence shown here is derived from an EMBL/GenBank/DDBJ whole genome shotgun (WGS) entry which is preliminary data.</text>
</comment>
<dbReference type="PANTHER" id="PTHR46796:SF6">
    <property type="entry name" value="ARAC SUBFAMILY"/>
    <property type="match status" value="1"/>
</dbReference>
<dbReference type="InterPro" id="IPR050204">
    <property type="entry name" value="AraC_XylS_family_regulators"/>
</dbReference>
<dbReference type="GO" id="GO:0003700">
    <property type="term" value="F:DNA-binding transcription factor activity"/>
    <property type="evidence" value="ECO:0007669"/>
    <property type="project" value="InterPro"/>
</dbReference>
<dbReference type="PANTHER" id="PTHR46796">
    <property type="entry name" value="HTH-TYPE TRANSCRIPTIONAL ACTIVATOR RHAS-RELATED"/>
    <property type="match status" value="1"/>
</dbReference>
<feature type="domain" description="HTH araC/xylS-type" evidence="4">
    <location>
        <begin position="40"/>
        <end position="130"/>
    </location>
</feature>
<dbReference type="RefSeq" id="WP_159806928.1">
    <property type="nucleotide sequence ID" value="NZ_BLJE01000002.1"/>
</dbReference>
<dbReference type="InterPro" id="IPR009057">
    <property type="entry name" value="Homeodomain-like_sf"/>
</dbReference>
<evidence type="ECO:0000313" key="5">
    <source>
        <dbReference type="EMBL" id="GFE65191.1"/>
    </source>
</evidence>
<sequence length="130" mass="14296">MSSLELDELARGMTRHLVLTRFGGHVPRVNDHSLDPARLSRVIDFLDAHVADNLVLSDLAGIAAMSLFTFHRAFQTATGLTPHQFQTGWRMARAQVLLSERQSVSAAARAVGYSPGHGFRRAFARFVGIP</sequence>
<dbReference type="GO" id="GO:0043565">
    <property type="term" value="F:sequence-specific DNA binding"/>
    <property type="evidence" value="ECO:0007669"/>
    <property type="project" value="InterPro"/>
</dbReference>
<name>A0A6N6JFQ6_9RHOB</name>
<dbReference type="Pfam" id="PF12833">
    <property type="entry name" value="HTH_18"/>
    <property type="match status" value="1"/>
</dbReference>
<protein>
    <recommendedName>
        <fullName evidence="4">HTH araC/xylS-type domain-containing protein</fullName>
    </recommendedName>
</protein>
<evidence type="ECO:0000256" key="2">
    <source>
        <dbReference type="ARBA" id="ARBA00023125"/>
    </source>
</evidence>
<dbReference type="Proteomes" id="UP000436822">
    <property type="component" value="Unassembled WGS sequence"/>
</dbReference>